<evidence type="ECO:0000313" key="1">
    <source>
        <dbReference type="EMBL" id="GMH73122.1"/>
    </source>
</evidence>
<evidence type="ECO:0008006" key="3">
    <source>
        <dbReference type="Google" id="ProtNLM"/>
    </source>
</evidence>
<dbReference type="SUPFAM" id="SSF64182">
    <property type="entry name" value="DHH phosphoesterases"/>
    <property type="match status" value="1"/>
</dbReference>
<organism evidence="1 2">
    <name type="scientific">Triparma retinervis</name>
    <dbReference type="NCBI Taxonomy" id="2557542"/>
    <lineage>
        <taxon>Eukaryota</taxon>
        <taxon>Sar</taxon>
        <taxon>Stramenopiles</taxon>
        <taxon>Ochrophyta</taxon>
        <taxon>Bolidophyceae</taxon>
        <taxon>Parmales</taxon>
        <taxon>Triparmaceae</taxon>
        <taxon>Triparma</taxon>
    </lineage>
</organism>
<gene>
    <name evidence="1" type="ORF">TrRE_jg773</name>
</gene>
<comment type="caution">
    <text evidence="1">The sequence shown here is derived from an EMBL/GenBank/DDBJ whole genome shotgun (WGS) entry which is preliminary data.</text>
</comment>
<dbReference type="GO" id="GO:0005737">
    <property type="term" value="C:cytoplasm"/>
    <property type="evidence" value="ECO:0007669"/>
    <property type="project" value="TreeGrafter"/>
</dbReference>
<dbReference type="Gene3D" id="3.90.1640.10">
    <property type="entry name" value="inorganic pyrophosphatase (n-terminal core)"/>
    <property type="match status" value="1"/>
</dbReference>
<dbReference type="Proteomes" id="UP001165082">
    <property type="component" value="Unassembled WGS sequence"/>
</dbReference>
<dbReference type="PANTHER" id="PTHR12112:SF39">
    <property type="entry name" value="EG:152A3.5 PROTEIN (FBGN0003116_PN PROTEIN)"/>
    <property type="match status" value="1"/>
</dbReference>
<sequence length="143" mass="15589">MSPFLTYLNTIRSTTINFIIGNRAGDLDSCISSMTYSYLLSTLSPPVTHIVTHIPILPFPLTSLRLKPDTLQMLSELSIPPSSLLGVDEMLHFVSSNPNLNYTLTLVDHNVPDLPPSHPATALLTSSISNILDHHVDSGTPVQ</sequence>
<name>A0A9W7AIY5_9STRA</name>
<accession>A0A9W7AIY5</accession>
<dbReference type="PANTHER" id="PTHR12112">
    <property type="entry name" value="BNIP - RELATED"/>
    <property type="match status" value="1"/>
</dbReference>
<feature type="non-terminal residue" evidence="1">
    <location>
        <position position="143"/>
    </location>
</feature>
<dbReference type="AlphaFoldDB" id="A0A9W7AIY5"/>
<proteinExistence type="predicted"/>
<dbReference type="InterPro" id="IPR038763">
    <property type="entry name" value="DHH_sf"/>
</dbReference>
<protein>
    <recommendedName>
        <fullName evidence="3">DHHA2 domain-containing protein</fullName>
    </recommendedName>
</protein>
<dbReference type="GO" id="GO:0004309">
    <property type="term" value="F:exopolyphosphatase activity"/>
    <property type="evidence" value="ECO:0007669"/>
    <property type="project" value="TreeGrafter"/>
</dbReference>
<dbReference type="OrthoDB" id="10600943at2759"/>
<evidence type="ECO:0000313" key="2">
    <source>
        <dbReference type="Proteomes" id="UP001165082"/>
    </source>
</evidence>
<keyword evidence="2" id="KW-1185">Reference proteome</keyword>
<reference evidence="1" key="1">
    <citation type="submission" date="2022-07" db="EMBL/GenBank/DDBJ databases">
        <title>Genome analysis of Parmales, a sister group of diatoms, reveals the evolutionary specialization of diatoms from phago-mixotrophs to photoautotrophs.</title>
        <authorList>
            <person name="Ban H."/>
            <person name="Sato S."/>
            <person name="Yoshikawa S."/>
            <person name="Kazumasa Y."/>
            <person name="Nakamura Y."/>
            <person name="Ichinomiya M."/>
            <person name="Saitoh K."/>
            <person name="Sato N."/>
            <person name="Blanc-Mathieu R."/>
            <person name="Endo H."/>
            <person name="Kuwata A."/>
            <person name="Ogata H."/>
        </authorList>
    </citation>
    <scope>NUCLEOTIDE SEQUENCE</scope>
</reference>
<dbReference type="EMBL" id="BRXZ01002929">
    <property type="protein sequence ID" value="GMH73122.1"/>
    <property type="molecule type" value="Genomic_DNA"/>
</dbReference>